<dbReference type="AlphaFoldDB" id="A0A448XHT6"/>
<gene>
    <name evidence="1" type="ORF">PXEA_LOCUS30506</name>
</gene>
<dbReference type="Proteomes" id="UP000784294">
    <property type="component" value="Unassembled WGS sequence"/>
</dbReference>
<evidence type="ECO:0000313" key="2">
    <source>
        <dbReference type="Proteomes" id="UP000784294"/>
    </source>
</evidence>
<protein>
    <submittedName>
        <fullName evidence="1">Uncharacterized protein</fullName>
    </submittedName>
</protein>
<reference evidence="1" key="1">
    <citation type="submission" date="2018-11" db="EMBL/GenBank/DDBJ databases">
        <authorList>
            <consortium name="Pathogen Informatics"/>
        </authorList>
    </citation>
    <scope>NUCLEOTIDE SEQUENCE</scope>
</reference>
<evidence type="ECO:0000313" key="1">
    <source>
        <dbReference type="EMBL" id="VEL37066.1"/>
    </source>
</evidence>
<accession>A0A448XHT6</accession>
<keyword evidence="2" id="KW-1185">Reference proteome</keyword>
<comment type="caution">
    <text evidence="1">The sequence shown here is derived from an EMBL/GenBank/DDBJ whole genome shotgun (WGS) entry which is preliminary data.</text>
</comment>
<organism evidence="1 2">
    <name type="scientific">Protopolystoma xenopodis</name>
    <dbReference type="NCBI Taxonomy" id="117903"/>
    <lineage>
        <taxon>Eukaryota</taxon>
        <taxon>Metazoa</taxon>
        <taxon>Spiralia</taxon>
        <taxon>Lophotrochozoa</taxon>
        <taxon>Platyhelminthes</taxon>
        <taxon>Monogenea</taxon>
        <taxon>Polyopisthocotylea</taxon>
        <taxon>Polystomatidea</taxon>
        <taxon>Polystomatidae</taxon>
        <taxon>Protopolystoma</taxon>
    </lineage>
</organism>
<sequence>MADVQCHSSPKSTTVFVCVTLVYNLWSSAQPPLKLHLHIQAPSPPLPPRSSRVLGRFRSEDRIPELHRVRLRQTELRLNISFADEINWLRLDANAHPTISRSALFTFALHRPPNSSCILIYTHLHVSTHTTQAASWLGFLDTDIRACEAILALVSSKGSLPMVQCRRGVWQCIYLIHALGEATMDIARESLTSIAIHTDDWRLTCRVINEINLIFLHQSIFMSCVWLSLGFSATEPADCPTGDKGPSSGSRRPDVSLFTAKQSQLPLIGPNLAGLTTEGTSMAESCLPLTCSLVKAQKAKQPVDGRVSQRQTGVELSRSLFMYGLHFRLFGPNAESSSIRHR</sequence>
<proteinExistence type="predicted"/>
<dbReference type="EMBL" id="CAAALY010253903">
    <property type="protein sequence ID" value="VEL37066.1"/>
    <property type="molecule type" value="Genomic_DNA"/>
</dbReference>
<name>A0A448XHT6_9PLAT</name>